<evidence type="ECO:0000313" key="1">
    <source>
        <dbReference type="EMBL" id="QDB71337.1"/>
    </source>
</evidence>
<reference evidence="2" key="1">
    <citation type="submission" date="2019-05" db="EMBL/GenBank/DDBJ databases">
        <title>Complete Genome Sequence of Serratia marcescens Myophage Moabite.</title>
        <authorList>
            <person name="Price L."/>
            <person name="Rohren M."/>
            <person name="Newkirk H."/>
            <person name="Liu M."/>
            <person name="Ramsey J."/>
        </authorList>
    </citation>
    <scope>NUCLEOTIDE SEQUENCE [LARGE SCALE GENOMIC DNA]</scope>
</reference>
<keyword evidence="2" id="KW-1185">Reference proteome</keyword>
<proteinExistence type="predicted"/>
<dbReference type="EMBL" id="MK994515">
    <property type="protein sequence ID" value="QDB71337.1"/>
    <property type="molecule type" value="Genomic_DNA"/>
</dbReference>
<organism evidence="1 2">
    <name type="scientific">Serratia phage Moabite</name>
    <dbReference type="NCBI Taxonomy" id="2587814"/>
    <lineage>
        <taxon>Viruses</taxon>
        <taxon>Duplodnaviria</taxon>
        <taxon>Heunggongvirae</taxon>
        <taxon>Uroviricota</taxon>
        <taxon>Caudoviricetes</taxon>
        <taxon>Chimalliviridae</taxon>
        <taxon>Moabitevirus</taxon>
        <taxon>Moabitevirus moabite</taxon>
    </lineage>
</organism>
<gene>
    <name evidence="1" type="ORF">CPT_Moabite_307</name>
</gene>
<evidence type="ECO:0000313" key="2">
    <source>
        <dbReference type="Proteomes" id="UP000319063"/>
    </source>
</evidence>
<accession>A0A4Y5TPN2</accession>
<protein>
    <submittedName>
        <fullName evidence="1">Uncharacterized protein</fullName>
    </submittedName>
</protein>
<name>A0A4Y5TPN2_9CAUD</name>
<sequence>MYNRTRSSTHVVRKSKLVKYFNRSIWFLSDYSISPLEAGL</sequence>
<dbReference type="Proteomes" id="UP000319063">
    <property type="component" value="Segment"/>
</dbReference>